<sequence>MEVSIINQKNIDASIKNLEVEMGQLVKQLASNHKGTLTANTKHNPKEQCNAINVKRKEKNVHCDG</sequence>
<dbReference type="AlphaFoldDB" id="G7I8F5"/>
<evidence type="ECO:0000313" key="1">
    <source>
        <dbReference type="EMBL" id="AES59836.1"/>
    </source>
</evidence>
<keyword evidence="3" id="KW-1185">Reference proteome</keyword>
<accession>G7I8F5</accession>
<evidence type="ECO:0000313" key="3">
    <source>
        <dbReference type="Proteomes" id="UP000002051"/>
    </source>
</evidence>
<reference evidence="2" key="3">
    <citation type="submission" date="2015-04" db="UniProtKB">
        <authorList>
            <consortium name="EnsemblPlants"/>
        </authorList>
    </citation>
    <scope>IDENTIFICATION</scope>
    <source>
        <strain evidence="2">cv. Jemalong A17</strain>
    </source>
</reference>
<dbReference type="PaxDb" id="3880-AES59836"/>
<reference evidence="1 3" key="1">
    <citation type="journal article" date="2011" name="Nature">
        <title>The Medicago genome provides insight into the evolution of rhizobial symbioses.</title>
        <authorList>
            <person name="Young N.D."/>
            <person name="Debelle F."/>
            <person name="Oldroyd G.E."/>
            <person name="Geurts R."/>
            <person name="Cannon S.B."/>
            <person name="Udvardi M.K."/>
            <person name="Benedito V.A."/>
            <person name="Mayer K.F."/>
            <person name="Gouzy J."/>
            <person name="Schoof H."/>
            <person name="Van de Peer Y."/>
            <person name="Proost S."/>
            <person name="Cook D.R."/>
            <person name="Meyers B.C."/>
            <person name="Spannagl M."/>
            <person name="Cheung F."/>
            <person name="De Mita S."/>
            <person name="Krishnakumar V."/>
            <person name="Gundlach H."/>
            <person name="Zhou S."/>
            <person name="Mudge J."/>
            <person name="Bharti A.K."/>
            <person name="Murray J.D."/>
            <person name="Naoumkina M.A."/>
            <person name="Rosen B."/>
            <person name="Silverstein K.A."/>
            <person name="Tang H."/>
            <person name="Rombauts S."/>
            <person name="Zhao P.X."/>
            <person name="Zhou P."/>
            <person name="Barbe V."/>
            <person name="Bardou P."/>
            <person name="Bechner M."/>
            <person name="Bellec A."/>
            <person name="Berger A."/>
            <person name="Berges H."/>
            <person name="Bidwell S."/>
            <person name="Bisseling T."/>
            <person name="Choisne N."/>
            <person name="Couloux A."/>
            <person name="Denny R."/>
            <person name="Deshpande S."/>
            <person name="Dai X."/>
            <person name="Doyle J.J."/>
            <person name="Dudez A.M."/>
            <person name="Farmer A.D."/>
            <person name="Fouteau S."/>
            <person name="Franken C."/>
            <person name="Gibelin C."/>
            <person name="Gish J."/>
            <person name="Goldstein S."/>
            <person name="Gonzalez A.J."/>
            <person name="Green P.J."/>
            <person name="Hallab A."/>
            <person name="Hartog M."/>
            <person name="Hua A."/>
            <person name="Humphray S.J."/>
            <person name="Jeong D.H."/>
            <person name="Jing Y."/>
            <person name="Jocker A."/>
            <person name="Kenton S.M."/>
            <person name="Kim D.J."/>
            <person name="Klee K."/>
            <person name="Lai H."/>
            <person name="Lang C."/>
            <person name="Lin S."/>
            <person name="Macmil S.L."/>
            <person name="Magdelenat G."/>
            <person name="Matthews L."/>
            <person name="McCorrison J."/>
            <person name="Monaghan E.L."/>
            <person name="Mun J.H."/>
            <person name="Najar F.Z."/>
            <person name="Nicholson C."/>
            <person name="Noirot C."/>
            <person name="O'Bleness M."/>
            <person name="Paule C.R."/>
            <person name="Poulain J."/>
            <person name="Prion F."/>
            <person name="Qin B."/>
            <person name="Qu C."/>
            <person name="Retzel E.F."/>
            <person name="Riddle C."/>
            <person name="Sallet E."/>
            <person name="Samain S."/>
            <person name="Samson N."/>
            <person name="Sanders I."/>
            <person name="Saurat O."/>
            <person name="Scarpelli C."/>
            <person name="Schiex T."/>
            <person name="Segurens B."/>
            <person name="Severin A.J."/>
            <person name="Sherrier D.J."/>
            <person name="Shi R."/>
            <person name="Sims S."/>
            <person name="Singer S.R."/>
            <person name="Sinharoy S."/>
            <person name="Sterck L."/>
            <person name="Viollet A."/>
            <person name="Wang B.B."/>
            <person name="Wang K."/>
            <person name="Wang M."/>
            <person name="Wang X."/>
            <person name="Warfsmann J."/>
            <person name="Weissenbach J."/>
            <person name="White D.D."/>
            <person name="White J.D."/>
            <person name="Wiley G.B."/>
            <person name="Wincker P."/>
            <person name="Xing Y."/>
            <person name="Yang L."/>
            <person name="Yao Z."/>
            <person name="Ying F."/>
            <person name="Zhai J."/>
            <person name="Zhou L."/>
            <person name="Zuber A."/>
            <person name="Denarie J."/>
            <person name="Dixon R.A."/>
            <person name="May G.D."/>
            <person name="Schwartz D.C."/>
            <person name="Rogers J."/>
            <person name="Quetier F."/>
            <person name="Town C.D."/>
            <person name="Roe B.A."/>
        </authorList>
    </citation>
    <scope>NUCLEOTIDE SEQUENCE [LARGE SCALE GENOMIC DNA]</scope>
    <source>
        <strain evidence="1">A17</strain>
        <strain evidence="2 3">cv. Jemalong A17</strain>
    </source>
</reference>
<name>G7I8F5_MEDTR</name>
<proteinExistence type="predicted"/>
<dbReference type="Proteomes" id="UP000002051">
    <property type="component" value="Unassembled WGS sequence"/>
</dbReference>
<gene>
    <name evidence="1" type="ordered locus">MTR_1g030330</name>
</gene>
<organism evidence="1 3">
    <name type="scientific">Medicago truncatula</name>
    <name type="common">Barrel medic</name>
    <name type="synonym">Medicago tribuloides</name>
    <dbReference type="NCBI Taxonomy" id="3880"/>
    <lineage>
        <taxon>Eukaryota</taxon>
        <taxon>Viridiplantae</taxon>
        <taxon>Streptophyta</taxon>
        <taxon>Embryophyta</taxon>
        <taxon>Tracheophyta</taxon>
        <taxon>Spermatophyta</taxon>
        <taxon>Magnoliopsida</taxon>
        <taxon>eudicotyledons</taxon>
        <taxon>Gunneridae</taxon>
        <taxon>Pentapetalae</taxon>
        <taxon>rosids</taxon>
        <taxon>fabids</taxon>
        <taxon>Fabales</taxon>
        <taxon>Fabaceae</taxon>
        <taxon>Papilionoideae</taxon>
        <taxon>50 kb inversion clade</taxon>
        <taxon>NPAAA clade</taxon>
        <taxon>Hologalegina</taxon>
        <taxon>IRL clade</taxon>
        <taxon>Trifolieae</taxon>
        <taxon>Medicago</taxon>
    </lineage>
</organism>
<reference evidence="1 3" key="2">
    <citation type="journal article" date="2014" name="BMC Genomics">
        <title>An improved genome release (version Mt4.0) for the model legume Medicago truncatula.</title>
        <authorList>
            <person name="Tang H."/>
            <person name="Krishnakumar V."/>
            <person name="Bidwell S."/>
            <person name="Rosen B."/>
            <person name="Chan A."/>
            <person name="Zhou S."/>
            <person name="Gentzbittel L."/>
            <person name="Childs K.L."/>
            <person name="Yandell M."/>
            <person name="Gundlach H."/>
            <person name="Mayer K.F."/>
            <person name="Schwartz D.C."/>
            <person name="Town C.D."/>
        </authorList>
    </citation>
    <scope>GENOME REANNOTATION</scope>
    <source>
        <strain evidence="2 3">cv. Jemalong A17</strain>
    </source>
</reference>
<protein>
    <submittedName>
        <fullName evidence="1 2">Uncharacterized protein</fullName>
    </submittedName>
</protein>
<dbReference type="HOGENOM" id="CLU_2853007_0_0_1"/>
<dbReference type="EMBL" id="CM001217">
    <property type="protein sequence ID" value="AES59836.1"/>
    <property type="molecule type" value="Genomic_DNA"/>
</dbReference>
<dbReference type="EnsemblPlants" id="AES59836">
    <property type="protein sequence ID" value="AES59836"/>
    <property type="gene ID" value="MTR_1g030330"/>
</dbReference>
<evidence type="ECO:0000313" key="2">
    <source>
        <dbReference type="EnsemblPlants" id="AES59836"/>
    </source>
</evidence>
<dbReference type="OMA" id="CNAINVK"/>